<comment type="subcellular location">
    <subcellularLocation>
        <location evidence="2">Cell membrane</location>
    </subcellularLocation>
</comment>
<dbReference type="SUPFAM" id="SSF47384">
    <property type="entry name" value="Homodimeric domain of signal transducing histidine kinase"/>
    <property type="match status" value="1"/>
</dbReference>
<dbReference type="AlphaFoldDB" id="A0A8A4ZB20"/>
<gene>
    <name evidence="15" type="ORF">J4E96_17655</name>
</gene>
<keyword evidence="16" id="KW-1185">Reference proteome</keyword>
<dbReference type="InterPro" id="IPR003661">
    <property type="entry name" value="HisK_dim/P_dom"/>
</dbReference>
<dbReference type="SUPFAM" id="SSF158472">
    <property type="entry name" value="HAMP domain-like"/>
    <property type="match status" value="1"/>
</dbReference>
<evidence type="ECO:0000256" key="11">
    <source>
        <dbReference type="SAM" id="MobiDB-lite"/>
    </source>
</evidence>
<dbReference type="RefSeq" id="WP_227423362.1">
    <property type="nucleotide sequence ID" value="NZ_CP071868.1"/>
</dbReference>
<feature type="region of interest" description="Disordered" evidence="11">
    <location>
        <begin position="468"/>
        <end position="488"/>
    </location>
</feature>
<dbReference type="Proteomes" id="UP000663937">
    <property type="component" value="Chromosome"/>
</dbReference>
<dbReference type="GO" id="GO:0005886">
    <property type="term" value="C:plasma membrane"/>
    <property type="evidence" value="ECO:0007669"/>
    <property type="project" value="UniProtKB-SubCell"/>
</dbReference>
<keyword evidence="9" id="KW-0902">Two-component regulatory system</keyword>
<dbReference type="Gene3D" id="1.10.287.130">
    <property type="match status" value="1"/>
</dbReference>
<evidence type="ECO:0000256" key="12">
    <source>
        <dbReference type="SAM" id="Phobius"/>
    </source>
</evidence>
<feature type="region of interest" description="Disordered" evidence="11">
    <location>
        <begin position="508"/>
        <end position="536"/>
    </location>
</feature>
<dbReference type="InterPro" id="IPR036890">
    <property type="entry name" value="HATPase_C_sf"/>
</dbReference>
<dbReference type="CDD" id="cd06225">
    <property type="entry name" value="HAMP"/>
    <property type="match status" value="1"/>
</dbReference>
<dbReference type="Pfam" id="PF00672">
    <property type="entry name" value="HAMP"/>
    <property type="match status" value="1"/>
</dbReference>
<dbReference type="PANTHER" id="PTHR45436">
    <property type="entry name" value="SENSOR HISTIDINE KINASE YKOH"/>
    <property type="match status" value="1"/>
</dbReference>
<keyword evidence="5" id="KW-0808">Transferase</keyword>
<proteinExistence type="predicted"/>
<dbReference type="PRINTS" id="PR00344">
    <property type="entry name" value="BCTRLSENSOR"/>
</dbReference>
<reference evidence="15" key="1">
    <citation type="submission" date="2021-03" db="EMBL/GenBank/DDBJ databases">
        <title>Pengzhenrongella sicca gen. nov., sp. nov., a new member of suborder Micrococcineae isolated from High-Arctic tundra soil.</title>
        <authorList>
            <person name="Peng F."/>
        </authorList>
    </citation>
    <scope>NUCLEOTIDE SEQUENCE</scope>
    <source>
        <strain evidence="15">LRZ-2</strain>
    </source>
</reference>
<evidence type="ECO:0000256" key="8">
    <source>
        <dbReference type="ARBA" id="ARBA00022989"/>
    </source>
</evidence>
<keyword evidence="8 12" id="KW-1133">Transmembrane helix</keyword>
<dbReference type="CDD" id="cd00075">
    <property type="entry name" value="HATPase"/>
    <property type="match status" value="1"/>
</dbReference>
<evidence type="ECO:0000259" key="13">
    <source>
        <dbReference type="PROSITE" id="PS50109"/>
    </source>
</evidence>
<dbReference type="SMART" id="SM00304">
    <property type="entry name" value="HAMP"/>
    <property type="match status" value="1"/>
</dbReference>
<organism evidence="15 16">
    <name type="scientific">Pengzhenrongella sicca</name>
    <dbReference type="NCBI Taxonomy" id="2819238"/>
    <lineage>
        <taxon>Bacteria</taxon>
        <taxon>Bacillati</taxon>
        <taxon>Actinomycetota</taxon>
        <taxon>Actinomycetes</taxon>
        <taxon>Micrococcales</taxon>
        <taxon>Pengzhenrongella</taxon>
    </lineage>
</organism>
<evidence type="ECO:0000256" key="6">
    <source>
        <dbReference type="ARBA" id="ARBA00022692"/>
    </source>
</evidence>
<keyword evidence="10 12" id="KW-0472">Membrane</keyword>
<dbReference type="PANTHER" id="PTHR45436:SF5">
    <property type="entry name" value="SENSOR HISTIDINE KINASE TRCS"/>
    <property type="match status" value="1"/>
</dbReference>
<dbReference type="EC" id="2.7.13.3" evidence="3"/>
<evidence type="ECO:0000256" key="3">
    <source>
        <dbReference type="ARBA" id="ARBA00012438"/>
    </source>
</evidence>
<dbReference type="InterPro" id="IPR050428">
    <property type="entry name" value="TCS_sensor_his_kinase"/>
</dbReference>
<dbReference type="SMART" id="SM00387">
    <property type="entry name" value="HATPase_c"/>
    <property type="match status" value="1"/>
</dbReference>
<feature type="transmembrane region" description="Helical" evidence="12">
    <location>
        <begin position="195"/>
        <end position="217"/>
    </location>
</feature>
<sequence length="536" mass="58042">MRGRAVRGLAWCRGRQRRMTVRVRVLAAVLALAALAMAIAGATSTVVQTRRTDARIDDSLGRAAQDLRDFARTDLDPATGEPFADLADLLYLAVQRRAPAANEGALALVDGRETWLAARTVSLRLEDDPELMAVLRTLDPATAPRLRTQSTATTQYRFVALPVSVSGDPAQGFFVVAVDRSAEHRALMDSLRGSLVVSLGSLLIIGAVGWLVVGGLLRPVRLLRDTAQRITETDLTERIAVTGRDDLSDLARTVNAMLDRLQRAVESQRDLLDDVGHELRTPLTIVRGHLELMDPANPADARATQSLALAELDRMHRLVDDLATLAIVDRPDFVRPRPTDLGQLTDDVLDNARLLGDRRWQVEARADAVVVVDAQRITQAWLQLIANAVRYSPAGSRVRVGSAVTHGRVLIWVHDDGAGVAAQDAGRIFQRFERGAQTRAAQRANGAGLGLPIVAAIAAAHDGSVRLERARTDQPPTAPAAPREPDAWGPLAGARFVLDLPAVEIPRDDDPVELDLDAPGRPAPDRRPGVEQSVPR</sequence>
<evidence type="ECO:0000256" key="5">
    <source>
        <dbReference type="ARBA" id="ARBA00022679"/>
    </source>
</evidence>
<evidence type="ECO:0000256" key="2">
    <source>
        <dbReference type="ARBA" id="ARBA00004236"/>
    </source>
</evidence>
<dbReference type="InterPro" id="IPR005467">
    <property type="entry name" value="His_kinase_dom"/>
</dbReference>
<dbReference type="GO" id="GO:0000155">
    <property type="term" value="F:phosphorelay sensor kinase activity"/>
    <property type="evidence" value="ECO:0007669"/>
    <property type="project" value="InterPro"/>
</dbReference>
<evidence type="ECO:0000313" key="16">
    <source>
        <dbReference type="Proteomes" id="UP000663937"/>
    </source>
</evidence>
<evidence type="ECO:0000313" key="15">
    <source>
        <dbReference type="EMBL" id="QTE29102.1"/>
    </source>
</evidence>
<dbReference type="KEGG" id="psic:J4E96_17655"/>
<protein>
    <recommendedName>
        <fullName evidence="3">histidine kinase</fullName>
        <ecNumber evidence="3">2.7.13.3</ecNumber>
    </recommendedName>
</protein>
<comment type="catalytic activity">
    <reaction evidence="1">
        <text>ATP + protein L-histidine = ADP + protein N-phospho-L-histidine.</text>
        <dbReference type="EC" id="2.7.13.3"/>
    </reaction>
</comment>
<dbReference type="PROSITE" id="PS50109">
    <property type="entry name" value="HIS_KIN"/>
    <property type="match status" value="1"/>
</dbReference>
<keyword evidence="4" id="KW-0597">Phosphoprotein</keyword>
<feature type="domain" description="HAMP" evidence="14">
    <location>
        <begin position="214"/>
        <end position="266"/>
    </location>
</feature>
<dbReference type="EMBL" id="CP071868">
    <property type="protein sequence ID" value="QTE29102.1"/>
    <property type="molecule type" value="Genomic_DNA"/>
</dbReference>
<evidence type="ECO:0000256" key="4">
    <source>
        <dbReference type="ARBA" id="ARBA00022553"/>
    </source>
</evidence>
<dbReference type="CDD" id="cd00082">
    <property type="entry name" value="HisKA"/>
    <property type="match status" value="1"/>
</dbReference>
<dbReference type="Pfam" id="PF02518">
    <property type="entry name" value="HATPase_c"/>
    <property type="match status" value="1"/>
</dbReference>
<keyword evidence="7 15" id="KW-0418">Kinase</keyword>
<evidence type="ECO:0000256" key="1">
    <source>
        <dbReference type="ARBA" id="ARBA00000085"/>
    </source>
</evidence>
<keyword evidence="6 12" id="KW-0812">Transmembrane</keyword>
<evidence type="ECO:0000256" key="7">
    <source>
        <dbReference type="ARBA" id="ARBA00022777"/>
    </source>
</evidence>
<dbReference type="InterPro" id="IPR003594">
    <property type="entry name" value="HATPase_dom"/>
</dbReference>
<evidence type="ECO:0000259" key="14">
    <source>
        <dbReference type="PROSITE" id="PS50885"/>
    </source>
</evidence>
<dbReference type="InterPro" id="IPR036097">
    <property type="entry name" value="HisK_dim/P_sf"/>
</dbReference>
<dbReference type="Gene3D" id="3.30.565.10">
    <property type="entry name" value="Histidine kinase-like ATPase, C-terminal domain"/>
    <property type="match status" value="1"/>
</dbReference>
<dbReference type="SMART" id="SM00388">
    <property type="entry name" value="HisKA"/>
    <property type="match status" value="1"/>
</dbReference>
<dbReference type="InterPro" id="IPR004358">
    <property type="entry name" value="Sig_transdc_His_kin-like_C"/>
</dbReference>
<evidence type="ECO:0000256" key="10">
    <source>
        <dbReference type="ARBA" id="ARBA00023136"/>
    </source>
</evidence>
<feature type="domain" description="Histidine kinase" evidence="13">
    <location>
        <begin position="274"/>
        <end position="504"/>
    </location>
</feature>
<name>A0A8A4ZB20_9MICO</name>
<dbReference type="InterPro" id="IPR003660">
    <property type="entry name" value="HAMP_dom"/>
</dbReference>
<accession>A0A8A4ZB20</accession>
<dbReference type="SUPFAM" id="SSF55874">
    <property type="entry name" value="ATPase domain of HSP90 chaperone/DNA topoisomerase II/histidine kinase"/>
    <property type="match status" value="1"/>
</dbReference>
<evidence type="ECO:0000256" key="9">
    <source>
        <dbReference type="ARBA" id="ARBA00023012"/>
    </source>
</evidence>
<dbReference type="PROSITE" id="PS50885">
    <property type="entry name" value="HAMP"/>
    <property type="match status" value="1"/>
</dbReference>
<dbReference type="Gene3D" id="6.10.340.10">
    <property type="match status" value="1"/>
</dbReference>
<dbReference type="Pfam" id="PF00512">
    <property type="entry name" value="HisKA"/>
    <property type="match status" value="1"/>
</dbReference>